<evidence type="ECO:0000256" key="7">
    <source>
        <dbReference type="RuleBase" id="RU363032"/>
    </source>
</evidence>
<dbReference type="Proteomes" id="UP000236752">
    <property type="component" value="Unassembled WGS sequence"/>
</dbReference>
<accession>A0A1H6BJP5</accession>
<feature type="transmembrane region" description="Helical" evidence="7">
    <location>
        <begin position="316"/>
        <end position="346"/>
    </location>
</feature>
<feature type="transmembrane region" description="Helical" evidence="7">
    <location>
        <begin position="539"/>
        <end position="564"/>
    </location>
</feature>
<dbReference type="EMBL" id="FNUZ01000007">
    <property type="protein sequence ID" value="SEG60959.1"/>
    <property type="molecule type" value="Genomic_DNA"/>
</dbReference>
<feature type="transmembrane region" description="Helical" evidence="7">
    <location>
        <begin position="366"/>
        <end position="394"/>
    </location>
</feature>
<evidence type="ECO:0000256" key="2">
    <source>
        <dbReference type="ARBA" id="ARBA00022448"/>
    </source>
</evidence>
<dbReference type="RefSeq" id="WP_103911741.1">
    <property type="nucleotide sequence ID" value="NZ_FNUZ01000007.1"/>
</dbReference>
<evidence type="ECO:0000256" key="6">
    <source>
        <dbReference type="ARBA" id="ARBA00023136"/>
    </source>
</evidence>
<keyword evidence="10" id="KW-1185">Reference proteome</keyword>
<sequence length="574" mass="61683">MTDRAVRRPASAARSFWGALPLLTLIIMIGPVLAGLLGTVLPAFGYLPAAGLGAFSITPFTDLFAWNGIWAATRLSVITGFAATFLSLAIVTLLMAGWSGTRAFRWLETLLSPLLSVPHAATAFGIAFLIAPSGWIARMISPWLTGWERPPDVLITQDPLGIALTLGLVTKEVPFLLLMALAAKGQSASTQRMRVAQSLGYGRVSGWLKSVFPVIYAQIRLPVLVVLAYSMSVVDVAMILGPTTPPPLSVQVVKWMSDPDLSKRLIASAAALWQLALVIAALGVWWIGERITARLGLAWVERGTRNLHLDKTTRPLGIILGTLSALSVLLGLLCLGVWSVAGFWGYPDALPQSLTPKNWARHWPDISDSLITTLLIAALSVAVAVTLVIACLEAEHRTGRSLSQKALWLIYAPLLIPQIAFLPGVQTGLLMTGATSGLWPVTLMHVVFVLPYVFLSLTDPWRNWDPRIDTIARSLGTSPTRVLFTLRLPMLLRPILTAAAVGFAVSVGQYLPTLLAGGGRVATLTTEAVALSSGGDRRAIGAFGVMQTLAVIAPFAIATLLPYWMWRNRKGLHG</sequence>
<feature type="transmembrane region" description="Helical" evidence="7">
    <location>
        <begin position="265"/>
        <end position="287"/>
    </location>
</feature>
<evidence type="ECO:0000259" key="8">
    <source>
        <dbReference type="PROSITE" id="PS50928"/>
    </source>
</evidence>
<keyword evidence="3" id="KW-1003">Cell membrane</keyword>
<organism evidence="9 10">
    <name type="scientific">Thalassococcus halodurans</name>
    <dbReference type="NCBI Taxonomy" id="373675"/>
    <lineage>
        <taxon>Bacteria</taxon>
        <taxon>Pseudomonadati</taxon>
        <taxon>Pseudomonadota</taxon>
        <taxon>Alphaproteobacteria</taxon>
        <taxon>Rhodobacterales</taxon>
        <taxon>Roseobacteraceae</taxon>
        <taxon>Thalassococcus</taxon>
    </lineage>
</organism>
<dbReference type="InterPro" id="IPR000515">
    <property type="entry name" value="MetI-like"/>
</dbReference>
<evidence type="ECO:0000313" key="10">
    <source>
        <dbReference type="Proteomes" id="UP000236752"/>
    </source>
</evidence>
<evidence type="ECO:0000256" key="4">
    <source>
        <dbReference type="ARBA" id="ARBA00022692"/>
    </source>
</evidence>
<dbReference type="SUPFAM" id="SSF161098">
    <property type="entry name" value="MetI-like"/>
    <property type="match status" value="2"/>
</dbReference>
<evidence type="ECO:0000256" key="3">
    <source>
        <dbReference type="ARBA" id="ARBA00022475"/>
    </source>
</evidence>
<dbReference type="GO" id="GO:0055085">
    <property type="term" value="P:transmembrane transport"/>
    <property type="evidence" value="ECO:0007669"/>
    <property type="project" value="InterPro"/>
</dbReference>
<keyword evidence="6 7" id="KW-0472">Membrane</keyword>
<comment type="similarity">
    <text evidence="7">Belongs to the binding-protein-dependent transport system permease family.</text>
</comment>
<dbReference type="CDD" id="cd06261">
    <property type="entry name" value="TM_PBP2"/>
    <property type="match status" value="1"/>
</dbReference>
<keyword evidence="4 7" id="KW-0812">Transmembrane</keyword>
<protein>
    <submittedName>
        <fullName evidence="9">Putative thiamine transport system permease protein</fullName>
    </submittedName>
</protein>
<feature type="domain" description="ABC transmembrane type-1" evidence="8">
    <location>
        <begin position="370"/>
        <end position="561"/>
    </location>
</feature>
<feature type="transmembrane region" description="Helical" evidence="7">
    <location>
        <begin position="491"/>
        <end position="511"/>
    </location>
</feature>
<keyword evidence="5 7" id="KW-1133">Transmembrane helix</keyword>
<gene>
    <name evidence="9" type="ORF">SAMN04488045_3608</name>
</gene>
<feature type="transmembrane region" description="Helical" evidence="7">
    <location>
        <begin position="77"/>
        <end position="98"/>
    </location>
</feature>
<evidence type="ECO:0000313" key="9">
    <source>
        <dbReference type="EMBL" id="SEG60959.1"/>
    </source>
</evidence>
<comment type="subcellular location">
    <subcellularLocation>
        <location evidence="1 7">Cell membrane</location>
        <topology evidence="1 7">Multi-pass membrane protein</topology>
    </subcellularLocation>
</comment>
<dbReference type="Pfam" id="PF00528">
    <property type="entry name" value="BPD_transp_1"/>
    <property type="match status" value="1"/>
</dbReference>
<dbReference type="AlphaFoldDB" id="A0A1H6BJP5"/>
<dbReference type="InterPro" id="IPR035906">
    <property type="entry name" value="MetI-like_sf"/>
</dbReference>
<name>A0A1H6BJP5_9RHOB</name>
<dbReference type="PANTHER" id="PTHR30183:SF6">
    <property type="entry name" value="INNER MEMBRANE ABC TRANSPORTER PERMEASE PROTEIN YNJC"/>
    <property type="match status" value="1"/>
</dbReference>
<proteinExistence type="inferred from homology"/>
<feature type="transmembrane region" description="Helical" evidence="7">
    <location>
        <begin position="16"/>
        <end position="37"/>
    </location>
</feature>
<feature type="transmembrane region" description="Helical" evidence="7">
    <location>
        <begin position="437"/>
        <end position="457"/>
    </location>
</feature>
<feature type="transmembrane region" description="Helical" evidence="7">
    <location>
        <begin position="43"/>
        <end position="65"/>
    </location>
</feature>
<feature type="transmembrane region" description="Helical" evidence="7">
    <location>
        <begin position="406"/>
        <end position="425"/>
    </location>
</feature>
<evidence type="ECO:0000256" key="1">
    <source>
        <dbReference type="ARBA" id="ARBA00004651"/>
    </source>
</evidence>
<feature type="domain" description="ABC transmembrane type-1" evidence="8">
    <location>
        <begin position="69"/>
        <end position="283"/>
    </location>
</feature>
<dbReference type="OrthoDB" id="7852521at2"/>
<evidence type="ECO:0000256" key="5">
    <source>
        <dbReference type="ARBA" id="ARBA00022989"/>
    </source>
</evidence>
<reference evidence="9 10" key="1">
    <citation type="submission" date="2016-10" db="EMBL/GenBank/DDBJ databases">
        <authorList>
            <person name="de Groot N.N."/>
        </authorList>
    </citation>
    <scope>NUCLEOTIDE SEQUENCE [LARGE SCALE GENOMIC DNA]</scope>
    <source>
        <strain evidence="9 10">DSM 26915</strain>
    </source>
</reference>
<feature type="transmembrane region" description="Helical" evidence="7">
    <location>
        <begin position="110"/>
        <end position="131"/>
    </location>
</feature>
<dbReference type="GO" id="GO:0005886">
    <property type="term" value="C:plasma membrane"/>
    <property type="evidence" value="ECO:0007669"/>
    <property type="project" value="UniProtKB-SubCell"/>
</dbReference>
<feature type="transmembrane region" description="Helical" evidence="7">
    <location>
        <begin position="219"/>
        <end position="240"/>
    </location>
</feature>
<dbReference type="PANTHER" id="PTHR30183">
    <property type="entry name" value="MOLYBDENUM TRANSPORT SYSTEM PERMEASE PROTEIN MODB"/>
    <property type="match status" value="1"/>
</dbReference>
<keyword evidence="2 7" id="KW-0813">Transport</keyword>
<dbReference type="PROSITE" id="PS50928">
    <property type="entry name" value="ABC_TM1"/>
    <property type="match status" value="2"/>
</dbReference>
<dbReference type="Gene3D" id="1.10.3720.10">
    <property type="entry name" value="MetI-like"/>
    <property type="match status" value="2"/>
</dbReference>